<evidence type="ECO:0000256" key="6">
    <source>
        <dbReference type="ARBA" id="ARBA00022989"/>
    </source>
</evidence>
<evidence type="ECO:0000259" key="10">
    <source>
        <dbReference type="PROSITE" id="PS50893"/>
    </source>
</evidence>
<dbReference type="InterPro" id="IPR011527">
    <property type="entry name" value="ABC1_TM_dom"/>
</dbReference>
<feature type="transmembrane region" description="Helical" evidence="9">
    <location>
        <begin position="145"/>
        <end position="163"/>
    </location>
</feature>
<dbReference type="PROSITE" id="PS00211">
    <property type="entry name" value="ABC_TRANSPORTER_1"/>
    <property type="match status" value="1"/>
</dbReference>
<dbReference type="Gene3D" id="3.40.50.300">
    <property type="entry name" value="P-loop containing nucleotide triphosphate hydrolases"/>
    <property type="match status" value="1"/>
</dbReference>
<feature type="transmembrane region" description="Helical" evidence="9">
    <location>
        <begin position="251"/>
        <end position="271"/>
    </location>
</feature>
<keyword evidence="2" id="KW-1003">Cell membrane</keyword>
<dbReference type="SUPFAM" id="SSF52540">
    <property type="entry name" value="P-loop containing nucleoside triphosphate hydrolases"/>
    <property type="match status" value="1"/>
</dbReference>
<name>A0ABY7JI98_9BURK</name>
<dbReference type="InterPro" id="IPR003593">
    <property type="entry name" value="AAA+_ATPase"/>
</dbReference>
<evidence type="ECO:0000313" key="13">
    <source>
        <dbReference type="Proteomes" id="UP001164794"/>
    </source>
</evidence>
<keyword evidence="7 9" id="KW-0472">Membrane</keyword>
<keyword evidence="6 9" id="KW-1133">Transmembrane helix</keyword>
<dbReference type="InterPro" id="IPR017871">
    <property type="entry name" value="ABC_transporter-like_CS"/>
</dbReference>
<dbReference type="InterPro" id="IPR039421">
    <property type="entry name" value="Type_1_exporter"/>
</dbReference>
<evidence type="ECO:0000256" key="3">
    <source>
        <dbReference type="ARBA" id="ARBA00022692"/>
    </source>
</evidence>
<dbReference type="RefSeq" id="WP_269264001.1">
    <property type="nucleotide sequence ID" value="NZ_CP098248.1"/>
</dbReference>
<feature type="transmembrane region" description="Helical" evidence="9">
    <location>
        <begin position="169"/>
        <end position="187"/>
    </location>
</feature>
<feature type="compositionally biased region" description="Polar residues" evidence="8">
    <location>
        <begin position="597"/>
        <end position="606"/>
    </location>
</feature>
<evidence type="ECO:0000256" key="9">
    <source>
        <dbReference type="SAM" id="Phobius"/>
    </source>
</evidence>
<dbReference type="InterPro" id="IPR036640">
    <property type="entry name" value="ABC1_TM_sf"/>
</dbReference>
<feature type="domain" description="ABC transmembrane type-1" evidence="11">
    <location>
        <begin position="29"/>
        <end position="311"/>
    </location>
</feature>
<evidence type="ECO:0000256" key="4">
    <source>
        <dbReference type="ARBA" id="ARBA00022741"/>
    </source>
</evidence>
<evidence type="ECO:0000259" key="11">
    <source>
        <dbReference type="PROSITE" id="PS50929"/>
    </source>
</evidence>
<feature type="transmembrane region" description="Helical" evidence="9">
    <location>
        <begin position="24"/>
        <end position="47"/>
    </location>
</feature>
<dbReference type="SUPFAM" id="SSF90123">
    <property type="entry name" value="ABC transporter transmembrane region"/>
    <property type="match status" value="1"/>
</dbReference>
<feature type="transmembrane region" description="Helical" evidence="9">
    <location>
        <begin position="67"/>
        <end position="94"/>
    </location>
</feature>
<dbReference type="PROSITE" id="PS50929">
    <property type="entry name" value="ABC_TM1F"/>
    <property type="match status" value="1"/>
</dbReference>
<dbReference type="EMBL" id="CP098248">
    <property type="protein sequence ID" value="WAV96523.1"/>
    <property type="molecule type" value="Genomic_DNA"/>
</dbReference>
<evidence type="ECO:0000256" key="8">
    <source>
        <dbReference type="SAM" id="MobiDB-lite"/>
    </source>
</evidence>
<dbReference type="PANTHER" id="PTHR43394:SF1">
    <property type="entry name" value="ATP-BINDING CASSETTE SUB-FAMILY B MEMBER 10, MITOCHONDRIAL"/>
    <property type="match status" value="1"/>
</dbReference>
<dbReference type="Pfam" id="PF00005">
    <property type="entry name" value="ABC_tran"/>
    <property type="match status" value="1"/>
</dbReference>
<keyword evidence="3 9" id="KW-0812">Transmembrane</keyword>
<evidence type="ECO:0000313" key="12">
    <source>
        <dbReference type="EMBL" id="WAV96523.1"/>
    </source>
</evidence>
<evidence type="ECO:0000256" key="1">
    <source>
        <dbReference type="ARBA" id="ARBA00004651"/>
    </source>
</evidence>
<reference evidence="12" key="1">
    <citation type="journal article" date="2022" name="Front. Microbiol.">
        <title>New perspectives on an old grouping: The genomic and phenotypic variability of Oxalobacter formigenes and the implications for calcium oxalate stone prevention.</title>
        <authorList>
            <person name="Chmiel J.A."/>
            <person name="Carr C."/>
            <person name="Stuivenberg G.A."/>
            <person name="Venema R."/>
            <person name="Chanyi R.M."/>
            <person name="Al K.F."/>
            <person name="Giguere D."/>
            <person name="Say H."/>
            <person name="Akouris P.P."/>
            <person name="Dominguez Romero S.A."/>
            <person name="Kwong A."/>
            <person name="Tai V."/>
            <person name="Koval S.F."/>
            <person name="Razvi H."/>
            <person name="Bjazevic J."/>
            <person name="Burton J.P."/>
        </authorList>
    </citation>
    <scope>NUCLEOTIDE SEQUENCE</scope>
    <source>
        <strain evidence="12">HOxNP-1</strain>
    </source>
</reference>
<dbReference type="PROSITE" id="PS50893">
    <property type="entry name" value="ABC_TRANSPORTER_2"/>
    <property type="match status" value="1"/>
</dbReference>
<keyword evidence="4" id="KW-0547">Nucleotide-binding</keyword>
<sequence length="606" mass="68064">MLEKLRNSPFYLNYKRMWPYVKPYWFRALLAMWLCIPIGSLDAVIALSLKPYMDMVLIEKSVGTSAWYAPLFIIGFTIGQGALTYLATYLNVWVGSHVTNDLKMSLYSKLLTFETSFFDRQNSGDIVFRFNNDADLACSGLLSNLRLFLSRLFSSLSLIGVLFYNSWQLSLIAMIVLGCTFYPMTRVRNMIKTIMKQTVASSSQTITAYNETFSGNRTIMAYNYQPQQKEKFSKILASLFRLNIKMTQRSSWLSPVMHITASFGIAATIGYGSHLILTNQLTPGGFVSFISALLMLYTPIKNLGNNFNSVQFSFMAIERVFEILDTPPAIRNKENATELKSVNRDIEFRNVCFGYRPDVPVLKNISLKADVGQSIALVGNSGGGKSTIVSLLPRFYDVDTGQILIDGTDIRDVTLTSLRDKMAIVFQDNFLFAGTIRDNVRIGKPDASDEEIWKALDMAYLTDFVSSLAEGLDTYIGERGILLSGGQKQRVAIARAFIKDAPIIILDEATSALDNKSEAVVQKAIENLMKNKTVFVIAHRLSTIRNADRIVVINEGEIMETGSHEELMNTENGVYKALYNAQFKSSEKKQERKTESDSIQINDKPD</sequence>
<evidence type="ECO:0000256" key="2">
    <source>
        <dbReference type="ARBA" id="ARBA00022475"/>
    </source>
</evidence>
<organism evidence="12 13">
    <name type="scientific">Oxalobacter aliiformigenes</name>
    <dbReference type="NCBI Taxonomy" id="2946593"/>
    <lineage>
        <taxon>Bacteria</taxon>
        <taxon>Pseudomonadati</taxon>
        <taxon>Pseudomonadota</taxon>
        <taxon>Betaproteobacteria</taxon>
        <taxon>Burkholderiales</taxon>
        <taxon>Oxalobacteraceae</taxon>
        <taxon>Oxalobacter</taxon>
    </lineage>
</organism>
<evidence type="ECO:0000256" key="7">
    <source>
        <dbReference type="ARBA" id="ARBA00023136"/>
    </source>
</evidence>
<accession>A0ABY7JI98</accession>
<gene>
    <name evidence="12" type="ORF">NB645_06710</name>
</gene>
<dbReference type="SMART" id="SM00382">
    <property type="entry name" value="AAA"/>
    <property type="match status" value="1"/>
</dbReference>
<comment type="subcellular location">
    <subcellularLocation>
        <location evidence="1">Cell membrane</location>
        <topology evidence="1">Multi-pass membrane protein</topology>
    </subcellularLocation>
</comment>
<dbReference type="PANTHER" id="PTHR43394">
    <property type="entry name" value="ATP-DEPENDENT PERMEASE MDL1, MITOCHONDRIAL"/>
    <property type="match status" value="1"/>
</dbReference>
<dbReference type="Pfam" id="PF00664">
    <property type="entry name" value="ABC_membrane"/>
    <property type="match status" value="1"/>
</dbReference>
<dbReference type="GO" id="GO:0005524">
    <property type="term" value="F:ATP binding"/>
    <property type="evidence" value="ECO:0007669"/>
    <property type="project" value="UniProtKB-KW"/>
</dbReference>
<dbReference type="Gene3D" id="1.20.1560.10">
    <property type="entry name" value="ABC transporter type 1, transmembrane domain"/>
    <property type="match status" value="1"/>
</dbReference>
<keyword evidence="5 12" id="KW-0067">ATP-binding</keyword>
<evidence type="ECO:0000256" key="5">
    <source>
        <dbReference type="ARBA" id="ARBA00022840"/>
    </source>
</evidence>
<keyword evidence="13" id="KW-1185">Reference proteome</keyword>
<dbReference type="InterPro" id="IPR003439">
    <property type="entry name" value="ABC_transporter-like_ATP-bd"/>
</dbReference>
<dbReference type="Proteomes" id="UP001164794">
    <property type="component" value="Chromosome"/>
</dbReference>
<protein>
    <submittedName>
        <fullName evidence="12">ABC transporter ATP-binding protein/permease</fullName>
    </submittedName>
</protein>
<feature type="region of interest" description="Disordered" evidence="8">
    <location>
        <begin position="585"/>
        <end position="606"/>
    </location>
</feature>
<proteinExistence type="predicted"/>
<dbReference type="CDD" id="cd18552">
    <property type="entry name" value="ABC_6TM_MsbA_like"/>
    <property type="match status" value="1"/>
</dbReference>
<feature type="domain" description="ABC transporter" evidence="10">
    <location>
        <begin position="346"/>
        <end position="580"/>
    </location>
</feature>
<dbReference type="InterPro" id="IPR027417">
    <property type="entry name" value="P-loop_NTPase"/>
</dbReference>
<feature type="compositionally biased region" description="Basic and acidic residues" evidence="8">
    <location>
        <begin position="585"/>
        <end position="596"/>
    </location>
</feature>